<name>A0A422QJ77_9BURK</name>
<dbReference type="EMBL" id="JSAB01000148">
    <property type="protein sequence ID" value="RNF30006.1"/>
    <property type="molecule type" value="Genomic_DNA"/>
</dbReference>
<protein>
    <recommendedName>
        <fullName evidence="1">HNH endonuclease 5 domain-containing protein</fullName>
    </recommendedName>
</protein>
<dbReference type="Pfam" id="PF14279">
    <property type="entry name" value="HNH_5"/>
    <property type="match status" value="1"/>
</dbReference>
<sequence length="389" mass="43373">MKCIYCNEDKTLGPFTLEHIFPSSIGGKLCSEFFKTRAVCQDCNSRAGAIIDAPFLKGALNKNVYAKSLMDFVDPGAEGSWAPFFYKGRLREWEREGEVCEFWEGPYGEHIYHVRADDHAAFDAYAGGNPIQRRKAPGVAYLFLTSQHPSKSAFAIRSFEQQFKAAQRFAGNFGFDKADVKAAEPLPDELREEFEAIRLIAMSGEPKKLSMALDLSAEQRFLAKLARALGYQLFGDAYVASTYGERVRLAMYERDLLRRHELVQYLTDAPNIQVVGRLYHVPGAYVVHLLAIDNALTLGLILPNGESLFMTLSDEPALWRGTEFDHYREGVAYVVAPGASFFTGPIAGPEMIAHTTGVAPHVALADLEKKRLRIVQPITHQFMSFRGGA</sequence>
<reference evidence="2" key="1">
    <citation type="submission" date="2014-10" db="EMBL/GenBank/DDBJ databases">
        <title>Massilia sp. genome.</title>
        <authorList>
            <person name="Xu B."/>
            <person name="Dai L."/>
            <person name="Huang Z."/>
        </authorList>
    </citation>
    <scope>NUCLEOTIDE SEQUENCE [LARGE SCALE GENOMIC DNA]</scope>
    <source>
        <strain evidence="2">CFS-1</strain>
    </source>
</reference>
<proteinExistence type="predicted"/>
<evidence type="ECO:0000259" key="1">
    <source>
        <dbReference type="Pfam" id="PF14279"/>
    </source>
</evidence>
<dbReference type="Proteomes" id="UP000283254">
    <property type="component" value="Unassembled WGS sequence"/>
</dbReference>
<comment type="caution">
    <text evidence="2">The sequence shown here is derived from an EMBL/GenBank/DDBJ whole genome shotgun (WGS) entry which is preliminary data.</text>
</comment>
<dbReference type="AlphaFoldDB" id="A0A422QJ77"/>
<accession>A0A422QJ77</accession>
<dbReference type="RefSeq" id="WP_123070256.1">
    <property type="nucleotide sequence ID" value="NZ_JSAB01000148.1"/>
</dbReference>
<feature type="domain" description="HNH endonuclease 5" evidence="1">
    <location>
        <begin position="3"/>
        <end position="57"/>
    </location>
</feature>
<dbReference type="Gene3D" id="1.10.30.50">
    <property type="match status" value="1"/>
</dbReference>
<organism evidence="2 3">
    <name type="scientific">Massilia aurea</name>
    <dbReference type="NCBI Taxonomy" id="373040"/>
    <lineage>
        <taxon>Bacteria</taxon>
        <taxon>Pseudomonadati</taxon>
        <taxon>Pseudomonadota</taxon>
        <taxon>Betaproteobacteria</taxon>
        <taxon>Burkholderiales</taxon>
        <taxon>Oxalobacteraceae</taxon>
        <taxon>Telluria group</taxon>
        <taxon>Massilia</taxon>
    </lineage>
</organism>
<gene>
    <name evidence="2" type="ORF">NM04_14750</name>
</gene>
<keyword evidence="3" id="KW-1185">Reference proteome</keyword>
<dbReference type="InterPro" id="IPR029471">
    <property type="entry name" value="HNH_5"/>
</dbReference>
<dbReference type="OrthoDB" id="2804463at2"/>
<evidence type="ECO:0000313" key="2">
    <source>
        <dbReference type="EMBL" id="RNF30006.1"/>
    </source>
</evidence>
<evidence type="ECO:0000313" key="3">
    <source>
        <dbReference type="Proteomes" id="UP000283254"/>
    </source>
</evidence>